<reference evidence="3" key="1">
    <citation type="submission" date="2021-05" db="EMBL/GenBank/DDBJ databases">
        <authorList>
            <person name="Alioto T."/>
            <person name="Alioto T."/>
            <person name="Gomez Garrido J."/>
        </authorList>
    </citation>
    <scope>NUCLEOTIDE SEQUENCE</scope>
</reference>
<dbReference type="EMBL" id="HBUE01119922">
    <property type="protein sequence ID" value="CAG6491964.1"/>
    <property type="molecule type" value="Transcribed_RNA"/>
</dbReference>
<name>A0A8D8CDJ3_CULPI</name>
<proteinExistence type="predicted"/>
<organism evidence="3">
    <name type="scientific">Culex pipiens</name>
    <name type="common">House mosquito</name>
    <dbReference type="NCBI Taxonomy" id="7175"/>
    <lineage>
        <taxon>Eukaryota</taxon>
        <taxon>Metazoa</taxon>
        <taxon>Ecdysozoa</taxon>
        <taxon>Arthropoda</taxon>
        <taxon>Hexapoda</taxon>
        <taxon>Insecta</taxon>
        <taxon>Pterygota</taxon>
        <taxon>Neoptera</taxon>
        <taxon>Endopterygota</taxon>
        <taxon>Diptera</taxon>
        <taxon>Nematocera</taxon>
        <taxon>Culicoidea</taxon>
        <taxon>Culicidae</taxon>
        <taxon>Culicinae</taxon>
        <taxon>Culicini</taxon>
        <taxon>Culex</taxon>
        <taxon>Culex</taxon>
    </lineage>
</organism>
<dbReference type="EMBL" id="HBUE01119920">
    <property type="protein sequence ID" value="CAG6491962.1"/>
    <property type="molecule type" value="Transcribed_RNA"/>
</dbReference>
<feature type="transmembrane region" description="Helical" evidence="2">
    <location>
        <begin position="90"/>
        <end position="110"/>
    </location>
</feature>
<dbReference type="AlphaFoldDB" id="A0A8D8CDJ3"/>
<evidence type="ECO:0000256" key="1">
    <source>
        <dbReference type="SAM" id="MobiDB-lite"/>
    </source>
</evidence>
<evidence type="ECO:0000313" key="3">
    <source>
        <dbReference type="EMBL" id="CAG6491963.1"/>
    </source>
</evidence>
<dbReference type="EMBL" id="HBUE01119921">
    <property type="protein sequence ID" value="CAG6491963.1"/>
    <property type="molecule type" value="Transcribed_RNA"/>
</dbReference>
<evidence type="ECO:0000256" key="2">
    <source>
        <dbReference type="SAM" id="Phobius"/>
    </source>
</evidence>
<protein>
    <submittedName>
        <fullName evidence="3">(northern house mosquito) hypothetical protein</fullName>
    </submittedName>
</protein>
<keyword evidence="2" id="KW-0472">Membrane</keyword>
<accession>A0A8D8CDJ3</accession>
<keyword evidence="2" id="KW-1133">Transmembrane helix</keyword>
<dbReference type="EMBL" id="HBUE01214725">
    <property type="protein sequence ID" value="CAG6536253.1"/>
    <property type="molecule type" value="Transcribed_RNA"/>
</dbReference>
<feature type="region of interest" description="Disordered" evidence="1">
    <location>
        <begin position="59"/>
        <end position="78"/>
    </location>
</feature>
<dbReference type="EMBL" id="HBUE01321241">
    <property type="protein sequence ID" value="CAG6588245.1"/>
    <property type="molecule type" value="Transcribed_RNA"/>
</dbReference>
<keyword evidence="2" id="KW-0812">Transmembrane</keyword>
<sequence length="126" mass="13211">MVGLDPASNRNLTVLSSFMAGTVQAVNTNGVKPPSVSVMDICAAVSAFESVLNPTNTCSARSSNGSGTRRMPVGSPTGLRNSVMRASSTLFGTLWMMISTGFFFTSGLTYPGRLFVRSWASCLATS</sequence>